<keyword evidence="1" id="KW-0732">Signal</keyword>
<name>A0A090KSQ6_9BACI</name>
<dbReference type="GO" id="GO:0009228">
    <property type="term" value="P:thiamine biosynthetic process"/>
    <property type="evidence" value="ECO:0007669"/>
    <property type="project" value="InterPro"/>
</dbReference>
<dbReference type="InterPro" id="IPR015168">
    <property type="entry name" value="SsuA/THI5"/>
</dbReference>
<organism evidence="3 4">
    <name type="scientific">Caldibacillus thermoamylovorans</name>
    <dbReference type="NCBI Taxonomy" id="35841"/>
    <lineage>
        <taxon>Bacteria</taxon>
        <taxon>Bacillati</taxon>
        <taxon>Bacillota</taxon>
        <taxon>Bacilli</taxon>
        <taxon>Bacillales</taxon>
        <taxon>Bacillaceae</taxon>
        <taxon>Caldibacillus</taxon>
    </lineage>
</organism>
<keyword evidence="4" id="KW-1185">Reference proteome</keyword>
<evidence type="ECO:0000256" key="1">
    <source>
        <dbReference type="SAM" id="SignalP"/>
    </source>
</evidence>
<sequence length="334" mass="37427">MKKILFLAVFTMLLAACRGETANSGSGTSKNDQDKLEKANIVLDWTPNTNHTGLYVAQEKGYFKEEGLDVDIIMPGDAGADNLVASGQAEFGISYQEGITEARIQGVPIVSVAAIIQHNTSGFASLKDKNIKTPKDFEGKTYGGWGAPLEKAIIESLMKQDHADVGKVNIINIGDTDFFTATKQNIDFTWIYYGWTGVEAELRNTPINMVWLTDYSDKLDYYTPVISTNETMIKEKPETIRKFLRAVTKGYEFAIENPEEAANILIAAEPELDPDLVQASQKWLATKYKDDAARWGEQKLEVWENYSQWMYDNGLLEKQLDSKKAFTNEFLPES</sequence>
<dbReference type="PROSITE" id="PS51257">
    <property type="entry name" value="PROKAR_LIPOPROTEIN"/>
    <property type="match status" value="1"/>
</dbReference>
<dbReference type="RefSeq" id="WP_034770439.1">
    <property type="nucleotide sequence ID" value="NZ_CCRF01000060.1"/>
</dbReference>
<evidence type="ECO:0000259" key="2">
    <source>
        <dbReference type="Pfam" id="PF09084"/>
    </source>
</evidence>
<reference evidence="3 4" key="1">
    <citation type="submission" date="2014-07" db="EMBL/GenBank/DDBJ databases">
        <authorList>
            <person name="Wibberg Daniel"/>
        </authorList>
    </citation>
    <scope>NUCLEOTIDE SEQUENCE [LARGE SCALE GENOMIC DNA]</scope>
</reference>
<dbReference type="EMBL" id="CCRF01000060">
    <property type="protein sequence ID" value="CEE01734.1"/>
    <property type="molecule type" value="Genomic_DNA"/>
</dbReference>
<evidence type="ECO:0000313" key="3">
    <source>
        <dbReference type="EMBL" id="CEE01734.1"/>
    </source>
</evidence>
<gene>
    <name evidence="3" type="ORF">BT1A1_1912</name>
</gene>
<dbReference type="SUPFAM" id="SSF53850">
    <property type="entry name" value="Periplasmic binding protein-like II"/>
    <property type="match status" value="1"/>
</dbReference>
<dbReference type="PANTHER" id="PTHR31528:SF3">
    <property type="entry name" value="THIAMINE BIOSYNTHESIS PROTEIN HI_0357-RELATED"/>
    <property type="match status" value="1"/>
</dbReference>
<dbReference type="Gene3D" id="3.40.190.10">
    <property type="entry name" value="Periplasmic binding protein-like II"/>
    <property type="match status" value="2"/>
</dbReference>
<dbReference type="Pfam" id="PF09084">
    <property type="entry name" value="NMT1"/>
    <property type="match status" value="1"/>
</dbReference>
<feature type="domain" description="SsuA/THI5-like" evidence="2">
    <location>
        <begin position="48"/>
        <end position="261"/>
    </location>
</feature>
<accession>A0A090KSQ6</accession>
<evidence type="ECO:0000313" key="4">
    <source>
        <dbReference type="Proteomes" id="UP000040576"/>
    </source>
</evidence>
<feature type="signal peptide" evidence="1">
    <location>
        <begin position="1"/>
        <end position="22"/>
    </location>
</feature>
<feature type="chain" id="PRO_5039207089" evidence="1">
    <location>
        <begin position="23"/>
        <end position="334"/>
    </location>
</feature>
<dbReference type="PANTHER" id="PTHR31528">
    <property type="entry name" value="4-AMINO-5-HYDROXYMETHYL-2-METHYLPYRIMIDINE PHOSPHATE SYNTHASE THI11-RELATED"/>
    <property type="match status" value="1"/>
</dbReference>
<proteinExistence type="predicted"/>
<dbReference type="AlphaFoldDB" id="A0A090KSQ6"/>
<dbReference type="Proteomes" id="UP000040576">
    <property type="component" value="Unassembled WGS sequence"/>
</dbReference>
<dbReference type="InterPro" id="IPR027939">
    <property type="entry name" value="NMT1/THI5"/>
</dbReference>
<protein>
    <submittedName>
        <fullName evidence="3">ABC transporter, substrate-binding protein, putative</fullName>
    </submittedName>
</protein>